<dbReference type="KEGG" id="ure:UREG_04870"/>
<proteinExistence type="predicted"/>
<evidence type="ECO:0000256" key="1">
    <source>
        <dbReference type="SAM" id="MobiDB-lite"/>
    </source>
</evidence>
<organism evidence="2 3">
    <name type="scientific">Uncinocarpus reesii (strain UAMH 1704)</name>
    <dbReference type="NCBI Taxonomy" id="336963"/>
    <lineage>
        <taxon>Eukaryota</taxon>
        <taxon>Fungi</taxon>
        <taxon>Dikarya</taxon>
        <taxon>Ascomycota</taxon>
        <taxon>Pezizomycotina</taxon>
        <taxon>Eurotiomycetes</taxon>
        <taxon>Eurotiomycetidae</taxon>
        <taxon>Onygenales</taxon>
        <taxon>Onygenaceae</taxon>
        <taxon>Uncinocarpus</taxon>
    </lineage>
</organism>
<accession>C4JUR7</accession>
<dbReference type="OrthoDB" id="276515at2759"/>
<dbReference type="HOGENOM" id="CLU_708218_0_0_1"/>
<dbReference type="EMBL" id="CH476617">
    <property type="protein sequence ID" value="EEP80028.1"/>
    <property type="molecule type" value="Genomic_DNA"/>
</dbReference>
<feature type="region of interest" description="Disordered" evidence="1">
    <location>
        <begin position="1"/>
        <end position="22"/>
    </location>
</feature>
<sequence>MNQDPSLASWSDHVPEDSLISGSGEDFSNILDFEFDLADLESAVDQHGRAITTSASQTPASMVHDTQLTGMEGIETTQPHQYPTSFVEQMRSIDMQGVNCMQSQVNQTSVYFQKQQQQPQQGIMPQSFGQPHQFVPPTPNSTELHGGVGRYPPQLDSATQRHYEPYTRATDDPNKGTISELGSARLQDSRRIVLRFPIAPNVGNWRPGKTVSLSETPKVPSRGWDAASIRIVTIGVFTHRGSRKTVLGMSTHLDDQGSKSRHESAKLILKKVDEYLHGEYKDRISGLFLAGDFNSKVNQEAYQVFIDPTSPLLDARDQVKPGDRYGNEITYTGFGYEGEPATRIDYILVGPRSEAGFPWTVNGYAVLPNRFDDGVLNSDHRAVVADAVLD</sequence>
<evidence type="ECO:0000313" key="2">
    <source>
        <dbReference type="EMBL" id="EEP80028.1"/>
    </source>
</evidence>
<dbReference type="InParanoid" id="C4JUR7"/>
<gene>
    <name evidence="2" type="ORF">UREG_04870</name>
</gene>
<name>C4JUR7_UNCRE</name>
<dbReference type="RefSeq" id="XP_002584181.1">
    <property type="nucleotide sequence ID" value="XM_002584135.1"/>
</dbReference>
<dbReference type="Proteomes" id="UP000002058">
    <property type="component" value="Unassembled WGS sequence"/>
</dbReference>
<dbReference type="eggNOG" id="ENOG502S5BH">
    <property type="taxonomic scope" value="Eukaryota"/>
</dbReference>
<dbReference type="AlphaFoldDB" id="C4JUR7"/>
<dbReference type="GeneID" id="8441184"/>
<reference evidence="3" key="1">
    <citation type="journal article" date="2009" name="Genome Res.">
        <title>Comparative genomic analyses of the human fungal pathogens Coccidioides and their relatives.</title>
        <authorList>
            <person name="Sharpton T.J."/>
            <person name="Stajich J.E."/>
            <person name="Rounsley S.D."/>
            <person name="Gardner M.J."/>
            <person name="Wortman J.R."/>
            <person name="Jordar V.S."/>
            <person name="Maiti R."/>
            <person name="Kodira C.D."/>
            <person name="Neafsey D.E."/>
            <person name="Zeng Q."/>
            <person name="Hung C.-Y."/>
            <person name="McMahan C."/>
            <person name="Muszewska A."/>
            <person name="Grynberg M."/>
            <person name="Mandel M.A."/>
            <person name="Kellner E.M."/>
            <person name="Barker B.M."/>
            <person name="Galgiani J.N."/>
            <person name="Orbach M.J."/>
            <person name="Kirkland T.N."/>
            <person name="Cole G.T."/>
            <person name="Henn M.R."/>
            <person name="Birren B.W."/>
            <person name="Taylor J.W."/>
        </authorList>
    </citation>
    <scope>NUCLEOTIDE SEQUENCE [LARGE SCALE GENOMIC DNA]</scope>
    <source>
        <strain evidence="3">UAMH 1704</strain>
    </source>
</reference>
<dbReference type="STRING" id="336963.C4JUR7"/>
<protein>
    <recommendedName>
        <fullName evidence="4">Endonuclease/exonuclease/phosphatase domain-containing protein</fullName>
    </recommendedName>
</protein>
<dbReference type="SUPFAM" id="SSF56219">
    <property type="entry name" value="DNase I-like"/>
    <property type="match status" value="1"/>
</dbReference>
<keyword evidence="3" id="KW-1185">Reference proteome</keyword>
<dbReference type="VEuPathDB" id="FungiDB:UREG_04870"/>
<evidence type="ECO:0008006" key="4">
    <source>
        <dbReference type="Google" id="ProtNLM"/>
    </source>
</evidence>
<dbReference type="Gene3D" id="3.60.10.10">
    <property type="entry name" value="Endonuclease/exonuclease/phosphatase"/>
    <property type="match status" value="1"/>
</dbReference>
<evidence type="ECO:0000313" key="3">
    <source>
        <dbReference type="Proteomes" id="UP000002058"/>
    </source>
</evidence>
<dbReference type="InterPro" id="IPR036691">
    <property type="entry name" value="Endo/exonu/phosph_ase_sf"/>
</dbReference>